<dbReference type="Proteomes" id="UP001163046">
    <property type="component" value="Unassembled WGS sequence"/>
</dbReference>
<evidence type="ECO:0000313" key="2">
    <source>
        <dbReference type="Proteomes" id="UP001163046"/>
    </source>
</evidence>
<sequence>MKAWFIQYLEKAGGMFLGIASIPPVIHTSHHSVPTMTSNLCLQSNTITTSMVESENNRKNIRRLRSACVQNFESISCIYLMDFYQNEQIVHSQLSYLKKHFQGTGEIVRDKFMRFTFVPSLAS</sequence>
<dbReference type="EMBL" id="MU825878">
    <property type="protein sequence ID" value="KAJ7385981.1"/>
    <property type="molecule type" value="Genomic_DNA"/>
</dbReference>
<accession>A0A9W9ZQC2</accession>
<reference evidence="1" key="1">
    <citation type="submission" date="2023-01" db="EMBL/GenBank/DDBJ databases">
        <title>Genome assembly of the deep-sea coral Lophelia pertusa.</title>
        <authorList>
            <person name="Herrera S."/>
            <person name="Cordes E."/>
        </authorList>
    </citation>
    <scope>NUCLEOTIDE SEQUENCE</scope>
    <source>
        <strain evidence="1">USNM1676648</strain>
        <tissue evidence="1">Polyp</tissue>
    </source>
</reference>
<organism evidence="1 2">
    <name type="scientific">Desmophyllum pertusum</name>
    <dbReference type="NCBI Taxonomy" id="174260"/>
    <lineage>
        <taxon>Eukaryota</taxon>
        <taxon>Metazoa</taxon>
        <taxon>Cnidaria</taxon>
        <taxon>Anthozoa</taxon>
        <taxon>Hexacorallia</taxon>
        <taxon>Scleractinia</taxon>
        <taxon>Caryophylliina</taxon>
        <taxon>Caryophylliidae</taxon>
        <taxon>Desmophyllum</taxon>
    </lineage>
</organism>
<dbReference type="AlphaFoldDB" id="A0A9W9ZQC2"/>
<gene>
    <name evidence="1" type="ORF">OS493_012314</name>
</gene>
<keyword evidence="2" id="KW-1185">Reference proteome</keyword>
<comment type="caution">
    <text evidence="1">The sequence shown here is derived from an EMBL/GenBank/DDBJ whole genome shotgun (WGS) entry which is preliminary data.</text>
</comment>
<proteinExistence type="predicted"/>
<evidence type="ECO:0000313" key="1">
    <source>
        <dbReference type="EMBL" id="KAJ7385981.1"/>
    </source>
</evidence>
<protein>
    <submittedName>
        <fullName evidence="1">Uncharacterized protein</fullName>
    </submittedName>
</protein>
<name>A0A9W9ZQC2_9CNID</name>